<feature type="region of interest" description="Disordered" evidence="1">
    <location>
        <begin position="118"/>
        <end position="141"/>
    </location>
</feature>
<dbReference type="InterPro" id="IPR015943">
    <property type="entry name" value="WD40/YVTN_repeat-like_dom_sf"/>
</dbReference>
<dbReference type="InterPro" id="IPR001680">
    <property type="entry name" value="WD40_rpt"/>
</dbReference>
<reference evidence="2" key="1">
    <citation type="submission" date="2021-11" db="EMBL/GenBank/DDBJ databases">
        <authorList>
            <person name="Herlambang A."/>
            <person name="Guo Y."/>
            <person name="Takashima Y."/>
            <person name="Nishizawa T."/>
        </authorList>
    </citation>
    <scope>NUCLEOTIDE SEQUENCE</scope>
    <source>
        <strain evidence="2">E1425</strain>
    </source>
</reference>
<dbReference type="GO" id="GO:1990810">
    <property type="term" value="P:microtubule anchoring at mitotic spindle pole body"/>
    <property type="evidence" value="ECO:0007669"/>
    <property type="project" value="TreeGrafter"/>
</dbReference>
<dbReference type="PANTHER" id="PTHR16220">
    <property type="entry name" value="WD REPEAT PROTEIN 8-RELATED"/>
    <property type="match status" value="1"/>
</dbReference>
<dbReference type="SUPFAM" id="SSF69322">
    <property type="entry name" value="Tricorn protease domain 2"/>
    <property type="match status" value="1"/>
</dbReference>
<dbReference type="OrthoDB" id="308690at2759"/>
<keyword evidence="3" id="KW-1185">Reference proteome</keyword>
<dbReference type="Gene3D" id="2.130.10.10">
    <property type="entry name" value="YVTN repeat-like/Quinoprotein amine dehydrogenase"/>
    <property type="match status" value="2"/>
</dbReference>
<accession>A0A9P3HCT6</accession>
<organism evidence="2 3">
    <name type="scientific">Entomortierella parvispora</name>
    <dbReference type="NCBI Taxonomy" id="205924"/>
    <lineage>
        <taxon>Eukaryota</taxon>
        <taxon>Fungi</taxon>
        <taxon>Fungi incertae sedis</taxon>
        <taxon>Mucoromycota</taxon>
        <taxon>Mortierellomycotina</taxon>
        <taxon>Mortierellomycetes</taxon>
        <taxon>Mortierellales</taxon>
        <taxon>Mortierellaceae</taxon>
        <taxon>Entomortierella</taxon>
    </lineage>
</organism>
<dbReference type="PANTHER" id="PTHR16220:SF0">
    <property type="entry name" value="WD REPEAT-CONTAINING PROTEIN WRAP73"/>
    <property type="match status" value="1"/>
</dbReference>
<reference evidence="2" key="2">
    <citation type="journal article" date="2022" name="Microbiol. Resour. Announc.">
        <title>Whole-Genome Sequence of Entomortierella parvispora E1425, a Mucoromycotan Fungus Associated with Burkholderiaceae-Related Endosymbiotic Bacteria.</title>
        <authorList>
            <person name="Herlambang A."/>
            <person name="Guo Y."/>
            <person name="Takashima Y."/>
            <person name="Narisawa K."/>
            <person name="Ohta H."/>
            <person name="Nishizawa T."/>
        </authorList>
    </citation>
    <scope>NUCLEOTIDE SEQUENCE</scope>
    <source>
        <strain evidence="2">E1425</strain>
    </source>
</reference>
<protein>
    <submittedName>
        <fullName evidence="2">Uncharacterized protein</fullName>
    </submittedName>
</protein>
<proteinExistence type="predicted"/>
<dbReference type="GO" id="GO:1990811">
    <property type="term" value="C:MWP complex"/>
    <property type="evidence" value="ECO:0007669"/>
    <property type="project" value="TreeGrafter"/>
</dbReference>
<dbReference type="EMBL" id="BQFW01000008">
    <property type="protein sequence ID" value="GJJ74277.1"/>
    <property type="molecule type" value="Genomic_DNA"/>
</dbReference>
<evidence type="ECO:0000313" key="2">
    <source>
        <dbReference type="EMBL" id="GJJ74277.1"/>
    </source>
</evidence>
<dbReference type="SMART" id="SM00320">
    <property type="entry name" value="WD40"/>
    <property type="match status" value="3"/>
</dbReference>
<feature type="region of interest" description="Disordered" evidence="1">
    <location>
        <begin position="615"/>
        <end position="634"/>
    </location>
</feature>
<dbReference type="SUPFAM" id="SSF82171">
    <property type="entry name" value="DPP6 N-terminal domain-like"/>
    <property type="match status" value="1"/>
</dbReference>
<evidence type="ECO:0000313" key="3">
    <source>
        <dbReference type="Proteomes" id="UP000827284"/>
    </source>
</evidence>
<dbReference type="AlphaFoldDB" id="A0A9P3HCT6"/>
<comment type="caution">
    <text evidence="2">The sequence shown here is derived from an EMBL/GenBank/DDBJ whole genome shotgun (WGS) entry which is preliminary data.</text>
</comment>
<dbReference type="Pfam" id="PF00400">
    <property type="entry name" value="WD40"/>
    <property type="match status" value="1"/>
</dbReference>
<dbReference type="InterPro" id="IPR052778">
    <property type="entry name" value="Centrosome-WD_assoc"/>
</dbReference>
<feature type="compositionally biased region" description="Polar residues" evidence="1">
    <location>
        <begin position="124"/>
        <end position="141"/>
    </location>
</feature>
<name>A0A9P3HCT6_9FUNG</name>
<dbReference type="GO" id="GO:0005815">
    <property type="term" value="C:microtubule organizing center"/>
    <property type="evidence" value="ECO:0007669"/>
    <property type="project" value="TreeGrafter"/>
</dbReference>
<evidence type="ECO:0000256" key="1">
    <source>
        <dbReference type="SAM" id="MobiDB-lite"/>
    </source>
</evidence>
<dbReference type="Proteomes" id="UP000827284">
    <property type="component" value="Unassembled WGS sequence"/>
</dbReference>
<sequence>MDFTEPFKHSNFLTLYSPNAKYLASYHLVHEGYTRLHPSAAIHTQEDGGQGALVIRFASTLQIMRIIDIRLFRDSLPSITEIGWAPDSSMILAASPATGTVLVYSVDHEEFKATITVPGIANGSPKSTGSQSPKTGKGQQDRATVLKKIPGYTPVGAECQRGIRFSADSRHILIWEAHLLRVSIWSLERSPTSILTVPEESAMSASVSRSMMMEQPLKMVMAIQHPKEMLRSSVTSFSVPPHSTLGTTATTAMGPGSQYMYSLRADLQYLAIVERDSRECKDIVSIYGTQNYWSRPDAIHSFSISEDDKAGQLAGTGGGGIKDAEGILWSPDGRYLALWENPNLAFRVAIYTMDGRRQGSYEATELNEAVDADGALSSNVSTLGTGMGVKSACWHPASKLLALGGYDQKIRLLNHLTWKSIMEFRHTAYINYGNKTTLWREANSTVEVTGSVRVQGGIEYVMVDQPAWIPATRVDTQKPNAKLGVGWCDFNCDGSLLASRNDNMPNVLWIWSMTEFQPVAIIQQQSPIRVSRWDPTSPSRIIWCCGTNQVYSWRSTPYPDMVRAGSVITVAGGIVESIEVPVEEFEVSSLRWCPDGKGLLLLSRDQFCLGFPVEEEEQPQPDYDQNQSLFSRLR</sequence>
<feature type="compositionally biased region" description="Polar residues" evidence="1">
    <location>
        <begin position="623"/>
        <end position="634"/>
    </location>
</feature>
<gene>
    <name evidence="2" type="ORF">EMPS_06635</name>
</gene>